<evidence type="ECO:0000313" key="1">
    <source>
        <dbReference type="EMBL" id="KAI6647866.1"/>
    </source>
</evidence>
<organism evidence="1 2">
    <name type="scientific">Oopsacas minuta</name>
    <dbReference type="NCBI Taxonomy" id="111878"/>
    <lineage>
        <taxon>Eukaryota</taxon>
        <taxon>Metazoa</taxon>
        <taxon>Porifera</taxon>
        <taxon>Hexactinellida</taxon>
        <taxon>Hexasterophora</taxon>
        <taxon>Lyssacinosida</taxon>
        <taxon>Leucopsacidae</taxon>
        <taxon>Oopsacas</taxon>
    </lineage>
</organism>
<name>A0AAV7JGD1_9METZ</name>
<dbReference type="Proteomes" id="UP001165289">
    <property type="component" value="Unassembled WGS sequence"/>
</dbReference>
<gene>
    <name evidence="1" type="ORF">LOD99_8453</name>
</gene>
<evidence type="ECO:0000313" key="2">
    <source>
        <dbReference type="Proteomes" id="UP001165289"/>
    </source>
</evidence>
<sequence>MRTTRDMKKWKLICVSKVAVILSESKDMDLKNPQLIESMPFGEMTGKPHSSLIHKLTSNLLKSKLAEIRVFHVFNMRQHREPIPIGHYTSRDICIFIIETVLP</sequence>
<dbReference type="EMBL" id="JAKMXF010000336">
    <property type="protein sequence ID" value="KAI6647866.1"/>
    <property type="molecule type" value="Genomic_DNA"/>
</dbReference>
<proteinExistence type="predicted"/>
<dbReference type="AlphaFoldDB" id="A0AAV7JGD1"/>
<comment type="caution">
    <text evidence="1">The sequence shown here is derived from an EMBL/GenBank/DDBJ whole genome shotgun (WGS) entry which is preliminary data.</text>
</comment>
<accession>A0AAV7JGD1</accession>
<reference evidence="1 2" key="1">
    <citation type="journal article" date="2023" name="BMC Biol.">
        <title>The compact genome of the sponge Oopsacas minuta (Hexactinellida) is lacking key metazoan core genes.</title>
        <authorList>
            <person name="Santini S."/>
            <person name="Schenkelaars Q."/>
            <person name="Jourda C."/>
            <person name="Duchesne M."/>
            <person name="Belahbib H."/>
            <person name="Rocher C."/>
            <person name="Selva M."/>
            <person name="Riesgo A."/>
            <person name="Vervoort M."/>
            <person name="Leys S.P."/>
            <person name="Kodjabachian L."/>
            <person name="Le Bivic A."/>
            <person name="Borchiellini C."/>
            <person name="Claverie J.M."/>
            <person name="Renard E."/>
        </authorList>
    </citation>
    <scope>NUCLEOTIDE SEQUENCE [LARGE SCALE GENOMIC DNA]</scope>
    <source>
        <strain evidence="1">SPO-2</strain>
    </source>
</reference>
<keyword evidence="2" id="KW-1185">Reference proteome</keyword>
<protein>
    <submittedName>
        <fullName evidence="1">Uncharacterized protein</fullName>
    </submittedName>
</protein>